<evidence type="ECO:0000256" key="1">
    <source>
        <dbReference type="SAM" id="MobiDB-lite"/>
    </source>
</evidence>
<feature type="region of interest" description="Disordered" evidence="1">
    <location>
        <begin position="1"/>
        <end position="20"/>
    </location>
</feature>
<reference evidence="2 3" key="1">
    <citation type="submission" date="2024-09" db="EMBL/GenBank/DDBJ databases">
        <title>Floridaenema gen nov. (Aerosakkonemataceae, Aerosakkonematales ord. nov., Cyanobacteria) from benthic tropical and subtropical fresh waters, with the description of four new species.</title>
        <authorList>
            <person name="Moretto J.A."/>
            <person name="Berthold D.E."/>
            <person name="Lefler F.W."/>
            <person name="Huang I.-S."/>
            <person name="Laughinghouse H. IV."/>
        </authorList>
    </citation>
    <scope>NUCLEOTIDE SEQUENCE [LARGE SCALE GENOMIC DNA]</scope>
    <source>
        <strain evidence="2 3">BLCC-F50</strain>
    </source>
</reference>
<gene>
    <name evidence="2" type="ORF">ACE1CI_18820</name>
</gene>
<organism evidence="2 3">
    <name type="scientific">Floridaenema flaviceps BLCC-F50</name>
    <dbReference type="NCBI Taxonomy" id="3153642"/>
    <lineage>
        <taxon>Bacteria</taxon>
        <taxon>Bacillati</taxon>
        <taxon>Cyanobacteriota</taxon>
        <taxon>Cyanophyceae</taxon>
        <taxon>Oscillatoriophycideae</taxon>
        <taxon>Aerosakkonematales</taxon>
        <taxon>Aerosakkonemataceae</taxon>
        <taxon>Floridanema</taxon>
        <taxon>Floridanema flaviceps</taxon>
    </lineage>
</organism>
<evidence type="ECO:0000313" key="3">
    <source>
        <dbReference type="Proteomes" id="UP001576784"/>
    </source>
</evidence>
<sequence>MKNEENIQEEPNNLESQSNSIDWGKSTLLVGIQILPTTEDDNQRQVILSAGIKGEVPLLSSCTLRELLTGIPLQEICQKLEQALPQIIAAAKTREKAKNQIIETTANQSNNPPEMPKYPIQKSTQLTLF</sequence>
<evidence type="ECO:0000313" key="2">
    <source>
        <dbReference type="EMBL" id="MFB2894964.1"/>
    </source>
</evidence>
<dbReference type="Proteomes" id="UP001576784">
    <property type="component" value="Unassembled WGS sequence"/>
</dbReference>
<dbReference type="RefSeq" id="WP_413264606.1">
    <property type="nucleotide sequence ID" value="NZ_JBHFNR010000139.1"/>
</dbReference>
<accession>A0ABV4XVL2</accession>
<proteinExistence type="predicted"/>
<name>A0ABV4XVL2_9CYAN</name>
<feature type="compositionally biased region" description="Polar residues" evidence="1">
    <location>
        <begin position="9"/>
        <end position="20"/>
    </location>
</feature>
<dbReference type="EMBL" id="JBHFNR010000139">
    <property type="protein sequence ID" value="MFB2894964.1"/>
    <property type="molecule type" value="Genomic_DNA"/>
</dbReference>
<comment type="caution">
    <text evidence="2">The sequence shown here is derived from an EMBL/GenBank/DDBJ whole genome shotgun (WGS) entry which is preliminary data.</text>
</comment>
<protein>
    <submittedName>
        <fullName evidence="2">Uncharacterized protein</fullName>
    </submittedName>
</protein>
<keyword evidence="3" id="KW-1185">Reference proteome</keyword>